<comment type="caution">
    <text evidence="2">The sequence shown here is derived from an EMBL/GenBank/DDBJ whole genome shotgun (WGS) entry which is preliminary data.</text>
</comment>
<keyword evidence="3" id="KW-1185">Reference proteome</keyword>
<name>A0ABV2BVR4_9GAMM</name>
<feature type="chain" id="PRO_5046277936" description="DUF1585 domain-containing protein" evidence="1">
    <location>
        <begin position="33"/>
        <end position="410"/>
    </location>
</feature>
<proteinExistence type="predicted"/>
<feature type="signal peptide" evidence="1">
    <location>
        <begin position="1"/>
        <end position="32"/>
    </location>
</feature>
<reference evidence="2 3" key="1">
    <citation type="submission" date="2024-06" db="EMBL/GenBank/DDBJ databases">
        <authorList>
            <person name="Li F."/>
        </authorList>
    </citation>
    <scope>NUCLEOTIDE SEQUENCE [LARGE SCALE GENOMIC DNA]</scope>
    <source>
        <strain evidence="2 3">GXAS 311</strain>
    </source>
</reference>
<sequence>MMRTISRQNPAKLAVCLLVAGLVTATSFSAQAGPREQAKRIHDRLTGIPPSEATLNTMQSSVNSGNPLEAAYTAMDNDAFYTVTLKNWVTPWTNEPQTVFAPLNDYTATVIGMIRDDIDIREMLYGDIVYVGQSSAGLPAYSNSNNDHYAQMEARALPLSTTLERRTQSSVTGLEAPATAGVMTSRASAKAFLLDGTNRAMFRFTLMNHLCTDLEPIKDTESTADRIRQDVSRSPGGDSRIFMNSCYGCHAGLDPMIQSFAYYEYEYDNEVDPAAENGRLTYNSEGTIDPVTGTRVVAKYFNNNLNFPPGYITPDDNWINYWRKGPNQLLGWDQSLPGTGNGAKSMGQELAHSAKFARCQVTKVFSNVCLRDPVDAADRNQINTMINSLVSNGYQLKRTFAESAVYCMGE</sequence>
<evidence type="ECO:0000256" key="1">
    <source>
        <dbReference type="SAM" id="SignalP"/>
    </source>
</evidence>
<keyword evidence="1" id="KW-0732">Signal</keyword>
<evidence type="ECO:0000313" key="3">
    <source>
        <dbReference type="Proteomes" id="UP001548189"/>
    </source>
</evidence>
<protein>
    <recommendedName>
        <fullName evidence="4">DUF1585 domain-containing protein</fullName>
    </recommendedName>
</protein>
<dbReference type="Proteomes" id="UP001548189">
    <property type="component" value="Unassembled WGS sequence"/>
</dbReference>
<evidence type="ECO:0008006" key="4">
    <source>
        <dbReference type="Google" id="ProtNLM"/>
    </source>
</evidence>
<evidence type="ECO:0000313" key="2">
    <source>
        <dbReference type="EMBL" id="MET1256037.1"/>
    </source>
</evidence>
<dbReference type="RefSeq" id="WP_353896623.1">
    <property type="nucleotide sequence ID" value="NZ_JBEVCJ010000016.1"/>
</dbReference>
<organism evidence="2 3">
    <name type="scientific">Aliikangiella maris</name>
    <dbReference type="NCBI Taxonomy" id="3162458"/>
    <lineage>
        <taxon>Bacteria</taxon>
        <taxon>Pseudomonadati</taxon>
        <taxon>Pseudomonadota</taxon>
        <taxon>Gammaproteobacteria</taxon>
        <taxon>Oceanospirillales</taxon>
        <taxon>Pleioneaceae</taxon>
        <taxon>Aliikangiella</taxon>
    </lineage>
</organism>
<dbReference type="EMBL" id="JBEVCJ010000016">
    <property type="protein sequence ID" value="MET1256037.1"/>
    <property type="molecule type" value="Genomic_DNA"/>
</dbReference>
<accession>A0ABV2BVR4</accession>
<gene>
    <name evidence="2" type="ORF">ABVT43_12935</name>
</gene>